<dbReference type="CDD" id="cd03801">
    <property type="entry name" value="GT4_PimA-like"/>
    <property type="match status" value="1"/>
</dbReference>
<dbReference type="SUPFAM" id="SSF53756">
    <property type="entry name" value="UDP-Glycosyltransferase/glycogen phosphorylase"/>
    <property type="match status" value="1"/>
</dbReference>
<organism evidence="2 3">
    <name type="scientific">Lutispora thermophila DSM 19022</name>
    <dbReference type="NCBI Taxonomy" id="1122184"/>
    <lineage>
        <taxon>Bacteria</taxon>
        <taxon>Bacillati</taxon>
        <taxon>Bacillota</taxon>
        <taxon>Clostridia</taxon>
        <taxon>Lutisporales</taxon>
        <taxon>Lutisporaceae</taxon>
        <taxon>Lutispora</taxon>
    </lineage>
</organism>
<evidence type="ECO:0000313" key="3">
    <source>
        <dbReference type="Proteomes" id="UP000184442"/>
    </source>
</evidence>
<name>A0A1M6CG62_9FIRM</name>
<accession>A0A1M6CG62</accession>
<dbReference type="Proteomes" id="UP000184442">
    <property type="component" value="Unassembled WGS sequence"/>
</dbReference>
<dbReference type="Pfam" id="PF13439">
    <property type="entry name" value="Glyco_transf_4"/>
    <property type="match status" value="1"/>
</dbReference>
<dbReference type="InterPro" id="IPR028098">
    <property type="entry name" value="Glyco_trans_4-like_N"/>
</dbReference>
<dbReference type="Gene3D" id="3.40.50.2000">
    <property type="entry name" value="Glycogen Phosphorylase B"/>
    <property type="match status" value="1"/>
</dbReference>
<feature type="domain" description="Glycosyltransferase subfamily 4-like N-terminal" evidence="1">
    <location>
        <begin position="13"/>
        <end position="161"/>
    </location>
</feature>
<proteinExistence type="predicted"/>
<sequence length="354" mass="39899">MKVLLLSIIAKCGVYTHVRELAIYLQRLGVEAVIGFIHNERTINKFKLTDADLQAMMKSLKGIEHFFYESDDDLLDKISDMNISLVHAHSPLVFSAAMKVSDKFDIPFVITLHSSLNWSKLHPISMRKAACIIAIGPEVAKSAGSDYQDKIQIIFNGIDLEHYKPLDNISVKGPLRIIWMGRTNGEASQGAQYLTRAVRILKKKGINVDAKIIGHAVGADVGGLKNYSWVHDPLPYLCRSHIVFARGRALREAMACGNVGILVGQGYGGIVREDWFEEGKMPQLSGSLKHGYAEHDVSLIMKDILFFHRNREELSKAKKTARRIAEMHFDARTMAKETYNVYQRALEIHSRKQR</sequence>
<dbReference type="AlphaFoldDB" id="A0A1M6CG62"/>
<keyword evidence="2" id="KW-0808">Transferase</keyword>
<dbReference type="STRING" id="1122184.SAMN02745176_00758"/>
<protein>
    <submittedName>
        <fullName evidence="2">Glycosyltransferase involved in cell wall bisynthesis</fullName>
    </submittedName>
</protein>
<dbReference type="PANTHER" id="PTHR12526">
    <property type="entry name" value="GLYCOSYLTRANSFERASE"/>
    <property type="match status" value="1"/>
</dbReference>
<dbReference type="GO" id="GO:0016740">
    <property type="term" value="F:transferase activity"/>
    <property type="evidence" value="ECO:0007669"/>
    <property type="project" value="UniProtKB-KW"/>
</dbReference>
<reference evidence="2 3" key="1">
    <citation type="submission" date="2016-11" db="EMBL/GenBank/DDBJ databases">
        <authorList>
            <person name="Jaros S."/>
            <person name="Januszkiewicz K."/>
            <person name="Wedrychowicz H."/>
        </authorList>
    </citation>
    <scope>NUCLEOTIDE SEQUENCE [LARGE SCALE GENOMIC DNA]</scope>
    <source>
        <strain evidence="2 3">DSM 19022</strain>
    </source>
</reference>
<dbReference type="EMBL" id="FQZS01000005">
    <property type="protein sequence ID" value="SHI59913.1"/>
    <property type="molecule type" value="Genomic_DNA"/>
</dbReference>
<keyword evidence="3" id="KW-1185">Reference proteome</keyword>
<dbReference type="RefSeq" id="WP_073024694.1">
    <property type="nucleotide sequence ID" value="NZ_FQZS01000005.1"/>
</dbReference>
<gene>
    <name evidence="2" type="ORF">SAMN02745176_00758</name>
</gene>
<evidence type="ECO:0000259" key="1">
    <source>
        <dbReference type="Pfam" id="PF13439"/>
    </source>
</evidence>
<evidence type="ECO:0000313" key="2">
    <source>
        <dbReference type="EMBL" id="SHI59913.1"/>
    </source>
</evidence>